<evidence type="ECO:0000259" key="1">
    <source>
        <dbReference type="PROSITE" id="PS51186"/>
    </source>
</evidence>
<dbReference type="SUPFAM" id="SSF141571">
    <property type="entry name" value="Pentapeptide repeat-like"/>
    <property type="match status" value="1"/>
</dbReference>
<dbReference type="Proteomes" id="UP001516662">
    <property type="component" value="Unassembled WGS sequence"/>
</dbReference>
<proteinExistence type="predicted"/>
<dbReference type="InterPro" id="IPR016181">
    <property type="entry name" value="Acyl_CoA_acyltransferase"/>
</dbReference>
<dbReference type="SUPFAM" id="SSF55729">
    <property type="entry name" value="Acyl-CoA N-acyltransferases (Nat)"/>
    <property type="match status" value="1"/>
</dbReference>
<keyword evidence="3" id="KW-1185">Reference proteome</keyword>
<name>A0ABR9QMY8_9BACI</name>
<feature type="domain" description="N-acetyltransferase" evidence="1">
    <location>
        <begin position="5"/>
        <end position="159"/>
    </location>
</feature>
<dbReference type="Pfam" id="PF13599">
    <property type="entry name" value="Pentapeptide_4"/>
    <property type="match status" value="1"/>
</dbReference>
<evidence type="ECO:0000313" key="3">
    <source>
        <dbReference type="Proteomes" id="UP001516662"/>
    </source>
</evidence>
<dbReference type="PANTHER" id="PTHR14136">
    <property type="entry name" value="BTB_POZ DOMAIN-CONTAINING PROTEIN KCTD9"/>
    <property type="match status" value="1"/>
</dbReference>
<dbReference type="EMBL" id="JADCLJ010000024">
    <property type="protein sequence ID" value="MBE4909875.1"/>
    <property type="molecule type" value="Genomic_DNA"/>
</dbReference>
<dbReference type="Gene3D" id="3.40.630.30">
    <property type="match status" value="1"/>
</dbReference>
<dbReference type="PANTHER" id="PTHR14136:SF17">
    <property type="entry name" value="BTB_POZ DOMAIN-CONTAINING PROTEIN KCTD9"/>
    <property type="match status" value="1"/>
</dbReference>
<reference evidence="2 3" key="1">
    <citation type="submission" date="2020-10" db="EMBL/GenBank/DDBJ databases">
        <title>Bacillus sp. HD4P25, an endophyte from a halophyte.</title>
        <authorList>
            <person name="Sun J.-Q."/>
        </authorList>
    </citation>
    <scope>NUCLEOTIDE SEQUENCE [LARGE SCALE GENOMIC DNA]</scope>
    <source>
        <strain evidence="2 3">YIM 93174</strain>
    </source>
</reference>
<evidence type="ECO:0000313" key="2">
    <source>
        <dbReference type="EMBL" id="MBE4909875.1"/>
    </source>
</evidence>
<gene>
    <name evidence="2" type="ORF">IMZ08_17710</name>
</gene>
<dbReference type="InterPro" id="IPR051082">
    <property type="entry name" value="Pentapeptide-BTB/POZ_domain"/>
</dbReference>
<dbReference type="Pfam" id="PF13508">
    <property type="entry name" value="Acetyltransf_7"/>
    <property type="match status" value="1"/>
</dbReference>
<dbReference type="InterPro" id="IPR001646">
    <property type="entry name" value="5peptide_repeat"/>
</dbReference>
<dbReference type="RefSeq" id="WP_193539724.1">
    <property type="nucleotide sequence ID" value="NZ_JADCLJ010000024.1"/>
</dbReference>
<protein>
    <submittedName>
        <fullName evidence="2">GNAT family N-acetyltransferase</fullName>
    </submittedName>
</protein>
<organism evidence="2 3">
    <name type="scientific">Litchfieldia luteola</name>
    <dbReference type="NCBI Taxonomy" id="682179"/>
    <lineage>
        <taxon>Bacteria</taxon>
        <taxon>Bacillati</taxon>
        <taxon>Bacillota</taxon>
        <taxon>Bacilli</taxon>
        <taxon>Bacillales</taxon>
        <taxon>Bacillaceae</taxon>
        <taxon>Litchfieldia</taxon>
    </lineage>
</organism>
<sequence length="311" mass="36091">MYVNSTIEKAVIKDAEILTEIKKKTFDEEARKWLSNQDGVVDFNIQPPGYASIEMTKYMIEELEYFKIKYYEKVIGGIIVTVTGKSFGRIDRIFVEPNYQGKGIGSQVINLIEEQFPNVRTWDLETSRRQVNNHHFYEKMGYKTTFMTDDEYYYIKRKANFLSKENVVEEKNISNVQYENCNMEKTECYQVNLEGCSFTNSNLMNTNISNCNLSYSKFRNINLRHSLFADLNLSHSKMKFVTLGGVSFIDTNLGVEEQPISFERCDLQGSKISNSNLKNLEIIDSDLSGMKIDNIAVKDLLDAYYQMNEKK</sequence>
<dbReference type="CDD" id="cd04301">
    <property type="entry name" value="NAT_SF"/>
    <property type="match status" value="1"/>
</dbReference>
<dbReference type="InterPro" id="IPR000182">
    <property type="entry name" value="GNAT_dom"/>
</dbReference>
<comment type="caution">
    <text evidence="2">The sequence shown here is derived from an EMBL/GenBank/DDBJ whole genome shotgun (WGS) entry which is preliminary data.</text>
</comment>
<dbReference type="Gene3D" id="2.160.20.80">
    <property type="entry name" value="E3 ubiquitin-protein ligase SopA"/>
    <property type="match status" value="1"/>
</dbReference>
<accession>A0ABR9QMY8</accession>
<dbReference type="PROSITE" id="PS51186">
    <property type="entry name" value="GNAT"/>
    <property type="match status" value="1"/>
</dbReference>